<feature type="compositionally biased region" description="Low complexity" evidence="1">
    <location>
        <begin position="20"/>
        <end position="39"/>
    </location>
</feature>
<organism evidence="3 4">
    <name type="scientific">Staphylotrichum longicolle</name>
    <dbReference type="NCBI Taxonomy" id="669026"/>
    <lineage>
        <taxon>Eukaryota</taxon>
        <taxon>Fungi</taxon>
        <taxon>Dikarya</taxon>
        <taxon>Ascomycota</taxon>
        <taxon>Pezizomycotina</taxon>
        <taxon>Sordariomycetes</taxon>
        <taxon>Sordariomycetidae</taxon>
        <taxon>Sordariales</taxon>
        <taxon>Chaetomiaceae</taxon>
        <taxon>Staphylotrichum</taxon>
    </lineage>
</organism>
<sequence length="434" mass="48056">MATEEHVPPDPLDSHPPQVPNLNATTTDNDNENNPSSSTPSPPYPAYLLTWPASMVENLEAVVLKALEEGWDSDDQLPGVIAEAVHYCWLQLFDFLALQPETIGEEAAASCYLQMMRSLELNEEVDDGVDWGRLLARIQRRIDLISAPREKPPIPPPGLPDSTTVKSSNTSQQRVISRVGTTKSNFSRRGRRPKQLTDENQRALDRLSYLGGILIPIPIISGILSMGDVYGPDGAKFFVFWAFAAPLAVLTVVLIYADTIRKSEVWVEIGVERVVPDPEGKSVSSIDERDGPVDIEVKHRRTVTWRRHHPGADDEQPQPRQQDDVVFALDHDAEERIIGMPAGATPAAAVQSDDEDVWDWLPPAARWNLGWGEVPAVILERPSDGSAPKAWKRGQLGWTGALQTILRRKFRDGSDVPEGIAASEKPRKRKAASY</sequence>
<keyword evidence="2" id="KW-0472">Membrane</keyword>
<feature type="transmembrane region" description="Helical" evidence="2">
    <location>
        <begin position="207"/>
        <end position="226"/>
    </location>
</feature>
<feature type="compositionally biased region" description="Polar residues" evidence="1">
    <location>
        <begin position="161"/>
        <end position="185"/>
    </location>
</feature>
<dbReference type="EMBL" id="JAHCVI010000005">
    <property type="protein sequence ID" value="KAG7285216.1"/>
    <property type="molecule type" value="Genomic_DNA"/>
</dbReference>
<feature type="region of interest" description="Disordered" evidence="1">
    <location>
        <begin position="147"/>
        <end position="195"/>
    </location>
</feature>
<gene>
    <name evidence="3" type="ORF">NEMBOFW57_009837</name>
</gene>
<feature type="region of interest" description="Disordered" evidence="1">
    <location>
        <begin position="413"/>
        <end position="434"/>
    </location>
</feature>
<reference evidence="3" key="1">
    <citation type="submission" date="2023-02" db="EMBL/GenBank/DDBJ databases">
        <authorList>
            <person name="Palmer J.M."/>
        </authorList>
    </citation>
    <scope>NUCLEOTIDE SEQUENCE</scope>
    <source>
        <strain evidence="3">FW57</strain>
    </source>
</reference>
<protein>
    <submittedName>
        <fullName evidence="3">Uncharacterized protein</fullName>
    </submittedName>
</protein>
<dbReference type="AlphaFoldDB" id="A0AAD4EQ14"/>
<feature type="region of interest" description="Disordered" evidence="1">
    <location>
        <begin position="1"/>
        <end position="43"/>
    </location>
</feature>
<evidence type="ECO:0000313" key="4">
    <source>
        <dbReference type="Proteomes" id="UP001197093"/>
    </source>
</evidence>
<evidence type="ECO:0000313" key="3">
    <source>
        <dbReference type="EMBL" id="KAG7285216.1"/>
    </source>
</evidence>
<evidence type="ECO:0000256" key="1">
    <source>
        <dbReference type="SAM" id="MobiDB-lite"/>
    </source>
</evidence>
<evidence type="ECO:0000256" key="2">
    <source>
        <dbReference type="SAM" id="Phobius"/>
    </source>
</evidence>
<keyword evidence="4" id="KW-1185">Reference proteome</keyword>
<keyword evidence="2" id="KW-1133">Transmembrane helix</keyword>
<keyword evidence="2" id="KW-0812">Transmembrane</keyword>
<feature type="transmembrane region" description="Helical" evidence="2">
    <location>
        <begin position="238"/>
        <end position="257"/>
    </location>
</feature>
<proteinExistence type="predicted"/>
<name>A0AAD4EQ14_9PEZI</name>
<dbReference type="Proteomes" id="UP001197093">
    <property type="component" value="Unassembled WGS sequence"/>
</dbReference>
<accession>A0AAD4EQ14</accession>
<comment type="caution">
    <text evidence="3">The sequence shown here is derived from an EMBL/GenBank/DDBJ whole genome shotgun (WGS) entry which is preliminary data.</text>
</comment>